<dbReference type="InterPro" id="IPR009057">
    <property type="entry name" value="Homeodomain-like_sf"/>
</dbReference>
<organism evidence="5 6">
    <name type="scientific">Micromonospora zamorensis</name>
    <dbReference type="NCBI Taxonomy" id="709883"/>
    <lineage>
        <taxon>Bacteria</taxon>
        <taxon>Bacillati</taxon>
        <taxon>Actinomycetota</taxon>
        <taxon>Actinomycetes</taxon>
        <taxon>Micromonosporales</taxon>
        <taxon>Micromonosporaceae</taxon>
        <taxon>Micromonospora</taxon>
    </lineage>
</organism>
<dbReference type="Gene3D" id="1.10.357.10">
    <property type="entry name" value="Tetracycline Repressor, domain 2"/>
    <property type="match status" value="1"/>
</dbReference>
<evidence type="ECO:0000256" key="1">
    <source>
        <dbReference type="ARBA" id="ARBA00023125"/>
    </source>
</evidence>
<evidence type="ECO:0000259" key="4">
    <source>
        <dbReference type="PROSITE" id="PS50977"/>
    </source>
</evidence>
<feature type="compositionally biased region" description="Basic and acidic residues" evidence="3">
    <location>
        <begin position="1"/>
        <end position="12"/>
    </location>
</feature>
<keyword evidence="1 2" id="KW-0238">DNA-binding</keyword>
<dbReference type="PROSITE" id="PS50977">
    <property type="entry name" value="HTH_TETR_2"/>
    <property type="match status" value="1"/>
</dbReference>
<dbReference type="PANTHER" id="PTHR30055:SF146">
    <property type="entry name" value="HTH-TYPE TRANSCRIPTIONAL DUAL REGULATOR CECR"/>
    <property type="match status" value="1"/>
</dbReference>
<evidence type="ECO:0000256" key="2">
    <source>
        <dbReference type="PROSITE-ProRule" id="PRU00335"/>
    </source>
</evidence>
<dbReference type="InterPro" id="IPR001647">
    <property type="entry name" value="HTH_TetR"/>
</dbReference>
<dbReference type="Proteomes" id="UP001346877">
    <property type="component" value="Chromosome"/>
</dbReference>
<evidence type="ECO:0000256" key="3">
    <source>
        <dbReference type="SAM" id="MobiDB-lite"/>
    </source>
</evidence>
<dbReference type="InterPro" id="IPR050109">
    <property type="entry name" value="HTH-type_TetR-like_transc_reg"/>
</dbReference>
<dbReference type="RefSeq" id="WP_328375615.1">
    <property type="nucleotide sequence ID" value="NZ_CP107941.1"/>
</dbReference>
<evidence type="ECO:0000313" key="5">
    <source>
        <dbReference type="EMBL" id="WUI85385.1"/>
    </source>
</evidence>
<keyword evidence="6" id="KW-1185">Reference proteome</keyword>
<name>A0ABZ1PPN7_9ACTN</name>
<evidence type="ECO:0000313" key="6">
    <source>
        <dbReference type="Proteomes" id="UP001346877"/>
    </source>
</evidence>
<feature type="DNA-binding region" description="H-T-H motif" evidence="2">
    <location>
        <begin position="70"/>
        <end position="89"/>
    </location>
</feature>
<feature type="domain" description="HTH tetR-type" evidence="4">
    <location>
        <begin position="47"/>
        <end position="107"/>
    </location>
</feature>
<accession>A0ABZ1PPN7</accession>
<dbReference type="PRINTS" id="PR00455">
    <property type="entry name" value="HTHTETR"/>
</dbReference>
<gene>
    <name evidence="5" type="ORF">OG375_14050</name>
</gene>
<dbReference type="PANTHER" id="PTHR30055">
    <property type="entry name" value="HTH-TYPE TRANSCRIPTIONAL REGULATOR RUTR"/>
    <property type="match status" value="1"/>
</dbReference>
<proteinExistence type="predicted"/>
<protein>
    <submittedName>
        <fullName evidence="5">TetR/AcrR family transcriptional regulator</fullName>
    </submittedName>
</protein>
<sequence length="117" mass="13131">MPTAISHRDHLPSRFGDGAARCQGRVRRRGQVPTTLTSVVHTAALGEARRHRVLKAARVTFARYGYRRTSMEAIAQAADMSRPALYQHLSNKEAVFRDLRHPRVSLPTPAYGERKPS</sequence>
<feature type="region of interest" description="Disordered" evidence="3">
    <location>
        <begin position="1"/>
        <end position="20"/>
    </location>
</feature>
<reference evidence="5 6" key="1">
    <citation type="submission" date="2022-10" db="EMBL/GenBank/DDBJ databases">
        <title>The complete genomes of actinobacterial strains from the NBC collection.</title>
        <authorList>
            <person name="Joergensen T.S."/>
            <person name="Alvarez Arevalo M."/>
            <person name="Sterndorff E.B."/>
            <person name="Faurdal D."/>
            <person name="Vuksanovic O."/>
            <person name="Mourched A.-S."/>
            <person name="Charusanti P."/>
            <person name="Shaw S."/>
            <person name="Blin K."/>
            <person name="Weber T."/>
        </authorList>
    </citation>
    <scope>NUCLEOTIDE SEQUENCE [LARGE SCALE GENOMIC DNA]</scope>
    <source>
        <strain evidence="5 6">NBC_00396</strain>
    </source>
</reference>
<dbReference type="SUPFAM" id="SSF46689">
    <property type="entry name" value="Homeodomain-like"/>
    <property type="match status" value="1"/>
</dbReference>
<dbReference type="Pfam" id="PF00440">
    <property type="entry name" value="TetR_N"/>
    <property type="match status" value="1"/>
</dbReference>
<dbReference type="EMBL" id="CP107941">
    <property type="protein sequence ID" value="WUI85385.1"/>
    <property type="molecule type" value="Genomic_DNA"/>
</dbReference>